<accession>A0ABN7K6C4</accession>
<name>A0ABN7K6C4_9BACT</name>
<gene>
    <name evidence="1" type="ORF">LMG7974_00798</name>
</gene>
<sequence>MKIYLLNYLNLNDTQHADLLAIRNLPHIKALSANTDEITMQTHKTWLKTLSQNGGGFK</sequence>
<dbReference type="RefSeq" id="WP_229932609.1">
    <property type="nucleotide sequence ID" value="NZ_CAJHOF010000006.1"/>
</dbReference>
<keyword evidence="2" id="KW-1185">Reference proteome</keyword>
<comment type="caution">
    <text evidence="1">The sequence shown here is derived from an EMBL/GenBank/DDBJ whole genome shotgun (WGS) entry which is preliminary data.</text>
</comment>
<protein>
    <submittedName>
        <fullName evidence="1">Uncharacterized protein</fullName>
    </submittedName>
</protein>
<proteinExistence type="predicted"/>
<organism evidence="1 2">
    <name type="scientific">Campylobacter majalis</name>
    <dbReference type="NCBI Taxonomy" id="2790656"/>
    <lineage>
        <taxon>Bacteria</taxon>
        <taxon>Pseudomonadati</taxon>
        <taxon>Campylobacterota</taxon>
        <taxon>Epsilonproteobacteria</taxon>
        <taxon>Campylobacterales</taxon>
        <taxon>Campylobacteraceae</taxon>
        <taxon>Campylobacter</taxon>
    </lineage>
</organism>
<reference evidence="1 2" key="1">
    <citation type="submission" date="2020-11" db="EMBL/GenBank/DDBJ databases">
        <authorList>
            <person name="Peeters C."/>
        </authorList>
    </citation>
    <scope>NUCLEOTIDE SEQUENCE [LARGE SCALE GENOMIC DNA]</scope>
    <source>
        <strain evidence="1 2">LMG 7974</strain>
    </source>
</reference>
<evidence type="ECO:0000313" key="1">
    <source>
        <dbReference type="EMBL" id="CAD7288031.1"/>
    </source>
</evidence>
<dbReference type="Proteomes" id="UP000789803">
    <property type="component" value="Unassembled WGS sequence"/>
</dbReference>
<dbReference type="EMBL" id="CAJHOF010000006">
    <property type="protein sequence ID" value="CAD7288031.1"/>
    <property type="molecule type" value="Genomic_DNA"/>
</dbReference>
<evidence type="ECO:0000313" key="2">
    <source>
        <dbReference type="Proteomes" id="UP000789803"/>
    </source>
</evidence>